<dbReference type="AlphaFoldDB" id="A0AAV4AS58"/>
<dbReference type="EMBL" id="BLXT01004116">
    <property type="protein sequence ID" value="GFO09720.1"/>
    <property type="molecule type" value="Genomic_DNA"/>
</dbReference>
<dbReference type="Proteomes" id="UP000735302">
    <property type="component" value="Unassembled WGS sequence"/>
</dbReference>
<name>A0AAV4AS58_9GAST</name>
<reference evidence="1 2" key="1">
    <citation type="journal article" date="2021" name="Elife">
        <title>Chloroplast acquisition without the gene transfer in kleptoplastic sea slugs, Plakobranchus ocellatus.</title>
        <authorList>
            <person name="Maeda T."/>
            <person name="Takahashi S."/>
            <person name="Yoshida T."/>
            <person name="Shimamura S."/>
            <person name="Takaki Y."/>
            <person name="Nagai Y."/>
            <person name="Toyoda A."/>
            <person name="Suzuki Y."/>
            <person name="Arimoto A."/>
            <person name="Ishii H."/>
            <person name="Satoh N."/>
            <person name="Nishiyama T."/>
            <person name="Hasebe M."/>
            <person name="Maruyama T."/>
            <person name="Minagawa J."/>
            <person name="Obokata J."/>
            <person name="Shigenobu S."/>
        </authorList>
    </citation>
    <scope>NUCLEOTIDE SEQUENCE [LARGE SCALE GENOMIC DNA]</scope>
</reference>
<protein>
    <submittedName>
        <fullName evidence="1">Uncharacterized protein</fullName>
    </submittedName>
</protein>
<evidence type="ECO:0000313" key="1">
    <source>
        <dbReference type="EMBL" id="GFO09720.1"/>
    </source>
</evidence>
<gene>
    <name evidence="1" type="ORF">PoB_003622500</name>
</gene>
<keyword evidence="2" id="KW-1185">Reference proteome</keyword>
<comment type="caution">
    <text evidence="1">The sequence shown here is derived from an EMBL/GenBank/DDBJ whole genome shotgun (WGS) entry which is preliminary data.</text>
</comment>
<evidence type="ECO:0000313" key="2">
    <source>
        <dbReference type="Proteomes" id="UP000735302"/>
    </source>
</evidence>
<sequence length="82" mass="9352">MEPCGTPRRISVALEMLLLKDIVCTLSDKKDWRSLRNGRRAEAKGRAEMLFLKPKGTELPRALFLYALLEKPITRPSKKKAV</sequence>
<organism evidence="1 2">
    <name type="scientific">Plakobranchus ocellatus</name>
    <dbReference type="NCBI Taxonomy" id="259542"/>
    <lineage>
        <taxon>Eukaryota</taxon>
        <taxon>Metazoa</taxon>
        <taxon>Spiralia</taxon>
        <taxon>Lophotrochozoa</taxon>
        <taxon>Mollusca</taxon>
        <taxon>Gastropoda</taxon>
        <taxon>Heterobranchia</taxon>
        <taxon>Euthyneura</taxon>
        <taxon>Panpulmonata</taxon>
        <taxon>Sacoglossa</taxon>
        <taxon>Placobranchoidea</taxon>
        <taxon>Plakobranchidae</taxon>
        <taxon>Plakobranchus</taxon>
    </lineage>
</organism>
<proteinExistence type="predicted"/>
<accession>A0AAV4AS58</accession>